<keyword evidence="1" id="KW-0812">Transmembrane</keyword>
<dbReference type="InterPro" id="IPR053018">
    <property type="entry name" value="Elsinochrome_Biosynth-Asso"/>
</dbReference>
<evidence type="ECO:0000313" key="3">
    <source>
        <dbReference type="Proteomes" id="UP001309876"/>
    </source>
</evidence>
<dbReference type="Proteomes" id="UP001309876">
    <property type="component" value="Unassembled WGS sequence"/>
</dbReference>
<proteinExistence type="predicted"/>
<sequence>MSKYCSPDPTAFSFAPTLNDSNDTPGDWYCWLLDEACNASFDSDSDVGGPGIFGSYIAFAVITLLLAIVKFLTLPESIDRTFLIWIQGEDIKPLRGRVTPPSRIHDSVQGILDSLCDLQILTDIGITIAALSQQATITFYHQRLAYQYWFLTHASLLATNPNVRFATRIENQ</sequence>
<organism evidence="2 3">
    <name type="scientific">Lithohypha guttulata</name>
    <dbReference type="NCBI Taxonomy" id="1690604"/>
    <lineage>
        <taxon>Eukaryota</taxon>
        <taxon>Fungi</taxon>
        <taxon>Dikarya</taxon>
        <taxon>Ascomycota</taxon>
        <taxon>Pezizomycotina</taxon>
        <taxon>Eurotiomycetes</taxon>
        <taxon>Chaetothyriomycetidae</taxon>
        <taxon>Chaetothyriales</taxon>
        <taxon>Trichomeriaceae</taxon>
        <taxon>Lithohypha</taxon>
    </lineage>
</organism>
<reference evidence="2 3" key="1">
    <citation type="submission" date="2023-08" db="EMBL/GenBank/DDBJ databases">
        <title>Black Yeasts Isolated from many extreme environments.</title>
        <authorList>
            <person name="Coleine C."/>
            <person name="Stajich J.E."/>
            <person name="Selbmann L."/>
        </authorList>
    </citation>
    <scope>NUCLEOTIDE SEQUENCE [LARGE SCALE GENOMIC DNA]</scope>
    <source>
        <strain evidence="2 3">CCFEE 5910</strain>
    </source>
</reference>
<dbReference type="PANTHER" id="PTHR37577:SF1">
    <property type="entry name" value="INTEGRAL MEMBRANE PROTEIN"/>
    <property type="match status" value="1"/>
</dbReference>
<comment type="caution">
    <text evidence="2">The sequence shown here is derived from an EMBL/GenBank/DDBJ whole genome shotgun (WGS) entry which is preliminary data.</text>
</comment>
<evidence type="ECO:0000313" key="2">
    <source>
        <dbReference type="EMBL" id="KAK5081677.1"/>
    </source>
</evidence>
<evidence type="ECO:0000256" key="1">
    <source>
        <dbReference type="SAM" id="Phobius"/>
    </source>
</evidence>
<gene>
    <name evidence="2" type="ORF">LTR05_007810</name>
</gene>
<keyword evidence="3" id="KW-1185">Reference proteome</keyword>
<dbReference type="PANTHER" id="PTHR37577">
    <property type="entry name" value="INTEGRAL MEMBRANE PROTEIN"/>
    <property type="match status" value="1"/>
</dbReference>
<keyword evidence="1" id="KW-0472">Membrane</keyword>
<name>A0AAN7SU92_9EURO</name>
<accession>A0AAN7SU92</accession>
<feature type="transmembrane region" description="Helical" evidence="1">
    <location>
        <begin position="52"/>
        <end position="72"/>
    </location>
</feature>
<protein>
    <submittedName>
        <fullName evidence="2">Uncharacterized protein</fullName>
    </submittedName>
</protein>
<dbReference type="AlphaFoldDB" id="A0AAN7SU92"/>
<keyword evidence="1" id="KW-1133">Transmembrane helix</keyword>
<dbReference type="EMBL" id="JAVRRJ010000009">
    <property type="protein sequence ID" value="KAK5081677.1"/>
    <property type="molecule type" value="Genomic_DNA"/>
</dbReference>